<sequence>MISSAQFFMLRTPIFPLDYFIDYLKSEEDILDFLRNKSYYNIFKEALLLSSQSLYKSLVLYENAKIQDKRKVEQLRSGILKYFSRATSRATPFGYYAAVQIGHYCDKNSTSNEHQGSFLKSIRPDMEWLQTVVRRIEENIELLPNIQLKINPVIYTHGDRVLLPYSSVEIKGNEPDSKGFFNQDVSIKNNALIDYIRNILSVEIKLEDLLIKVRNKFQLKDDFKTIKLLQDLINKNFIITELKPILGKIDVFSDLLEKLKAFPSQRQNVEYLRDLKQKICKYSQINIGEGIEDLENIIEDMQKFCRVKNPLQIDIAVNNLNPFLLENAYKNKIEDAAKLMRMLSPQQFGFEHIRDYHEEFINKYGFVNEVPIQELLDENLGLGAPADYKFPQSQRKKNQKGKKTNEKLIHFILDYILQNNCQTIESIAITDQDLKNMEFDQFDSDSLLDSFEVYAQVFRNDEKLKQKVALSGLQWTPGACTSFGRFSQIFSNNEKNEIKDFIHNIEHKSPEVIYCELIYSPQTTRGGNVALTESFWSFRIYLDTFAEQKSSLLSLEDIFVCANLKRLYFKSKKYQKEVVFLSTHMLNFQNAPNIVRFMREVSSEKNVLWNFLALGELLKTSYLPRLEYNDVIFSPRTWRLSLDSLKALKEKFDIKNEVLAVFKLWKDKWKIPSLVYFVIADNRILLDLNKDYHIQEITKKIINEEKIILQEVFGLNRVEKENQVFSEEIVFPLYSTHKSSIINEINKDFQAKKYPKIFYPGSEWFYAKLYITGFREEEFISNYILNFIDEIITEISIETWFFIRYLDPKKHIRFRILLKNKNDYALLLKKFNLYFELLSKTGILNYVCIDSYEPEIERYGGADLLPLAEKIFMHDSEIVCTLLKNKKILEDRFTQHFLCAFLSFELLDAFYLDFNEKLKFANRMANKDKYIDDFREKRKDLIQVYLNNNFHFFADPNFKILQDSIKKRSLAINKYNVILEEKCLELNFLNAKYEILGSLIHMQCNRLFGTKRDCEERANAYLLHTINSLKYSINKNKS</sequence>
<feature type="domain" description="Thiopeptide-type bacteriocin biosynthesis" evidence="2">
    <location>
        <begin position="764"/>
        <end position="1023"/>
    </location>
</feature>
<dbReference type="Pfam" id="PF14028">
    <property type="entry name" value="Lant_dehydr_C"/>
    <property type="match status" value="1"/>
</dbReference>
<evidence type="ECO:0000313" key="3">
    <source>
        <dbReference type="EMBL" id="BBH52115.1"/>
    </source>
</evidence>
<evidence type="ECO:0000313" key="4">
    <source>
        <dbReference type="Proteomes" id="UP000291236"/>
    </source>
</evidence>
<reference evidence="3 4" key="1">
    <citation type="submission" date="2018-12" db="EMBL/GenBank/DDBJ databases">
        <title>Rubrispira sanarue gen. nov., sp., nov., a member of the order Silvanigrellales, isolated from a brackish lake in Hamamatsu Japan.</title>
        <authorList>
            <person name="Maejima Y."/>
            <person name="Iino T."/>
            <person name="Muraguchi Y."/>
            <person name="Fukuda K."/>
            <person name="Nojiri H."/>
            <person name="Ohkuma M."/>
            <person name="Moriuchi R."/>
            <person name="Dohra H."/>
            <person name="Kimbara K."/>
            <person name="Shintani M."/>
        </authorList>
    </citation>
    <scope>NUCLEOTIDE SEQUENCE [LARGE SCALE GENOMIC DNA]</scope>
    <source>
        <strain evidence="3 4">RF1110005</strain>
    </source>
</reference>
<accession>A0A4P2VS77</accession>
<dbReference type="RefSeq" id="WP_130606277.1">
    <property type="nucleotide sequence ID" value="NZ_AP019368.1"/>
</dbReference>
<dbReference type="NCBIfam" id="TIGR03891">
    <property type="entry name" value="thiopep_ocin"/>
    <property type="match status" value="1"/>
</dbReference>
<protein>
    <submittedName>
        <fullName evidence="3">Lantibiotic biosynthesis protein</fullName>
    </submittedName>
</protein>
<dbReference type="EMBL" id="AP019368">
    <property type="protein sequence ID" value="BBH52115.1"/>
    <property type="molecule type" value="Genomic_DNA"/>
</dbReference>
<dbReference type="Pfam" id="PF04738">
    <property type="entry name" value="Lant_dehydr_N"/>
    <property type="match status" value="1"/>
</dbReference>
<dbReference type="InterPro" id="IPR023809">
    <property type="entry name" value="Thiopep_bacteriocin_synth_dom"/>
</dbReference>
<keyword evidence="4" id="KW-1185">Reference proteome</keyword>
<proteinExistence type="predicted"/>
<name>A0A4P2VS77_FLUSA</name>
<dbReference type="KEGG" id="sbf:JCM31447_05530"/>
<evidence type="ECO:0000259" key="1">
    <source>
        <dbReference type="Pfam" id="PF04738"/>
    </source>
</evidence>
<evidence type="ECO:0000259" key="2">
    <source>
        <dbReference type="Pfam" id="PF14028"/>
    </source>
</evidence>
<dbReference type="OrthoDB" id="1273722at2"/>
<gene>
    <name evidence="3" type="ORF">JCM31447_05530</name>
</gene>
<feature type="domain" description="Lantibiotic dehydratase N-terminal" evidence="1">
    <location>
        <begin position="42"/>
        <end position="695"/>
    </location>
</feature>
<dbReference type="Proteomes" id="UP000291236">
    <property type="component" value="Chromosome"/>
</dbReference>
<dbReference type="InterPro" id="IPR006827">
    <property type="entry name" value="Lant_deHydtase_N"/>
</dbReference>
<dbReference type="AlphaFoldDB" id="A0A4P2VS77"/>
<organism evidence="3 4">
    <name type="scientific">Fluviispira sanaruensis</name>
    <dbReference type="NCBI Taxonomy" id="2493639"/>
    <lineage>
        <taxon>Bacteria</taxon>
        <taxon>Pseudomonadati</taxon>
        <taxon>Bdellovibrionota</taxon>
        <taxon>Oligoflexia</taxon>
        <taxon>Silvanigrellales</taxon>
        <taxon>Silvanigrellaceae</taxon>
        <taxon>Fluviispira</taxon>
    </lineage>
</organism>